<dbReference type="Gene3D" id="3.20.20.70">
    <property type="entry name" value="Aldolase class I"/>
    <property type="match status" value="1"/>
</dbReference>
<dbReference type="InterPro" id="IPR006699">
    <property type="entry name" value="GlpP"/>
</dbReference>
<dbReference type="InterPro" id="IPR013785">
    <property type="entry name" value="Aldolase_TIM"/>
</dbReference>
<dbReference type="PANTHER" id="PTHR35787:SF1">
    <property type="entry name" value="GLYCEROL UPTAKE OPERON ANTITERMINATOR REGULATORY PROTEIN"/>
    <property type="match status" value="1"/>
</dbReference>
<accession>A0AAE3A8I9</accession>
<dbReference type="PANTHER" id="PTHR35787">
    <property type="entry name" value="GLYCEROL UPTAKE OPERON ANTITERMINATOR REGULATORY PROTEIN"/>
    <property type="match status" value="1"/>
</dbReference>
<reference evidence="1" key="1">
    <citation type="submission" date="2021-10" db="EMBL/GenBank/DDBJ databases">
        <title>Anaerobic single-cell dispensing facilitates the cultivation of human gut bacteria.</title>
        <authorList>
            <person name="Afrizal A."/>
        </authorList>
    </citation>
    <scope>NUCLEOTIDE SEQUENCE</scope>
    <source>
        <strain evidence="1">CLA-AA-H272</strain>
    </source>
</reference>
<name>A0AAE3A8I9_9FIRM</name>
<dbReference type="RefSeq" id="WP_302927477.1">
    <property type="nucleotide sequence ID" value="NZ_JAJEPW010000001.1"/>
</dbReference>
<sequence>MSHPMLPLLERTPVIPAVKEPETLDLALAHDGAAVFLLCGDILNIVGLVDRVHRAGKRAVVHGDLVAGLAPREIAVDYLRSCGADGIISTRPHIIRRGRELGMLTVLRVFAIDSKAVSNLGKETGIGMPDLIEVLPGTIYRVIARLSRELPVPLIAGGLLADKADVTAALSAGALCVSASDPQLWDL</sequence>
<dbReference type="SUPFAM" id="SSF110391">
    <property type="entry name" value="GlpP-like"/>
    <property type="match status" value="1"/>
</dbReference>
<keyword evidence="2" id="KW-1185">Reference proteome</keyword>
<dbReference type="EMBL" id="JAJEPW010000001">
    <property type="protein sequence ID" value="MCC2127922.1"/>
    <property type="molecule type" value="Genomic_DNA"/>
</dbReference>
<dbReference type="AlphaFoldDB" id="A0AAE3A8I9"/>
<dbReference type="GO" id="GO:0006355">
    <property type="term" value="P:regulation of DNA-templated transcription"/>
    <property type="evidence" value="ECO:0007669"/>
    <property type="project" value="InterPro"/>
</dbReference>
<organism evidence="1 2">
    <name type="scientific">Brotocaccenecus cirricatena</name>
    <dbReference type="NCBI Taxonomy" id="3064195"/>
    <lineage>
        <taxon>Bacteria</taxon>
        <taxon>Bacillati</taxon>
        <taxon>Bacillota</taxon>
        <taxon>Clostridia</taxon>
        <taxon>Eubacteriales</taxon>
        <taxon>Oscillospiraceae</taxon>
        <taxon>Brotocaccenecus</taxon>
    </lineage>
</organism>
<gene>
    <name evidence="1" type="ORF">LKD37_00035</name>
</gene>
<comment type="caution">
    <text evidence="1">The sequence shown here is derived from an EMBL/GenBank/DDBJ whole genome shotgun (WGS) entry which is preliminary data.</text>
</comment>
<protein>
    <submittedName>
        <fullName evidence="1">Glycerol-3-phosphate responsive antiterminator</fullName>
    </submittedName>
</protein>
<dbReference type="Pfam" id="PF04309">
    <property type="entry name" value="G3P_antiterm"/>
    <property type="match status" value="1"/>
</dbReference>
<dbReference type="Proteomes" id="UP001199319">
    <property type="component" value="Unassembled WGS sequence"/>
</dbReference>
<dbReference type="GO" id="GO:0006071">
    <property type="term" value="P:glycerol metabolic process"/>
    <property type="evidence" value="ECO:0007669"/>
    <property type="project" value="InterPro"/>
</dbReference>
<evidence type="ECO:0000313" key="1">
    <source>
        <dbReference type="EMBL" id="MCC2127922.1"/>
    </source>
</evidence>
<evidence type="ECO:0000313" key="2">
    <source>
        <dbReference type="Proteomes" id="UP001199319"/>
    </source>
</evidence>
<proteinExistence type="predicted"/>
<dbReference type="PIRSF" id="PIRSF016897">
    <property type="entry name" value="GlpP"/>
    <property type="match status" value="1"/>
</dbReference>